<accession>A0A1H9N605</accession>
<reference evidence="2 3" key="1">
    <citation type="submission" date="2016-10" db="EMBL/GenBank/DDBJ databases">
        <authorList>
            <person name="Varghese N."/>
            <person name="Submissions S."/>
        </authorList>
    </citation>
    <scope>NUCLEOTIDE SEQUENCE [LARGE SCALE GENOMIC DNA]</scope>
    <source>
        <strain evidence="2 3">CGMCC 1.3889</strain>
    </source>
</reference>
<organism evidence="2 3">
    <name type="scientific">Pediococcus ethanolidurans</name>
    <dbReference type="NCBI Taxonomy" id="319653"/>
    <lineage>
        <taxon>Bacteria</taxon>
        <taxon>Bacillati</taxon>
        <taxon>Bacillota</taxon>
        <taxon>Bacilli</taxon>
        <taxon>Lactobacillales</taxon>
        <taxon>Lactobacillaceae</taxon>
        <taxon>Pediococcus</taxon>
    </lineage>
</organism>
<evidence type="ECO:0000313" key="3">
    <source>
        <dbReference type="Proteomes" id="UP000182818"/>
    </source>
</evidence>
<keyword evidence="1" id="KW-0472">Membrane</keyword>
<feature type="transmembrane region" description="Helical" evidence="1">
    <location>
        <begin position="6"/>
        <end position="22"/>
    </location>
</feature>
<proteinExistence type="predicted"/>
<dbReference type="RefSeq" id="WP_057805214.1">
    <property type="nucleotide sequence ID" value="NZ_BJYP01000010.1"/>
</dbReference>
<dbReference type="Proteomes" id="UP000182818">
    <property type="component" value="Unassembled WGS sequence"/>
</dbReference>
<sequence length="83" mass="9879">MYTWTFWILVCWLVVNVIWMFAQMDNQSLLKVFAWINVIAIIGGFWVFYATTAHGSLNTWFIILNWVNVVLAIYQFYAGYKKD</sequence>
<dbReference type="GeneID" id="76042860"/>
<keyword evidence="1" id="KW-0812">Transmembrane</keyword>
<dbReference type="EMBL" id="FOGK01000004">
    <property type="protein sequence ID" value="SER31085.1"/>
    <property type="molecule type" value="Genomic_DNA"/>
</dbReference>
<keyword evidence="1" id="KW-1133">Transmembrane helix</keyword>
<name>A0A1H9N605_9LACO</name>
<feature type="transmembrane region" description="Helical" evidence="1">
    <location>
        <begin position="60"/>
        <end position="80"/>
    </location>
</feature>
<comment type="caution">
    <text evidence="2">The sequence shown here is derived from an EMBL/GenBank/DDBJ whole genome shotgun (WGS) entry which is preliminary data.</text>
</comment>
<keyword evidence="3" id="KW-1185">Reference proteome</keyword>
<evidence type="ECO:0000313" key="2">
    <source>
        <dbReference type="EMBL" id="SER31085.1"/>
    </source>
</evidence>
<evidence type="ECO:0000256" key="1">
    <source>
        <dbReference type="SAM" id="Phobius"/>
    </source>
</evidence>
<gene>
    <name evidence="2" type="ORF">SAMN04487973_10497</name>
</gene>
<feature type="transmembrane region" description="Helical" evidence="1">
    <location>
        <begin position="29"/>
        <end position="48"/>
    </location>
</feature>
<protein>
    <submittedName>
        <fullName evidence="2">Uncharacterized protein</fullName>
    </submittedName>
</protein>